<evidence type="ECO:0000256" key="1">
    <source>
        <dbReference type="SAM" id="MobiDB-lite"/>
    </source>
</evidence>
<feature type="region of interest" description="Disordered" evidence="1">
    <location>
        <begin position="1"/>
        <end position="42"/>
    </location>
</feature>
<evidence type="ECO:0000313" key="2">
    <source>
        <dbReference type="EMBL" id="KAL1281097.1"/>
    </source>
</evidence>
<proteinExistence type="predicted"/>
<comment type="caution">
    <text evidence="2">The sequence shown here is derived from an EMBL/GenBank/DDBJ whole genome shotgun (WGS) entry which is preliminary data.</text>
</comment>
<feature type="compositionally biased region" description="Basic and acidic residues" evidence="1">
    <location>
        <begin position="18"/>
        <end position="32"/>
    </location>
</feature>
<gene>
    <name evidence="2" type="ORF">QQF64_015697</name>
</gene>
<organism evidence="2 3">
    <name type="scientific">Cirrhinus molitorella</name>
    <name type="common">mud carp</name>
    <dbReference type="NCBI Taxonomy" id="172907"/>
    <lineage>
        <taxon>Eukaryota</taxon>
        <taxon>Metazoa</taxon>
        <taxon>Chordata</taxon>
        <taxon>Craniata</taxon>
        <taxon>Vertebrata</taxon>
        <taxon>Euteleostomi</taxon>
        <taxon>Actinopterygii</taxon>
        <taxon>Neopterygii</taxon>
        <taxon>Teleostei</taxon>
        <taxon>Ostariophysi</taxon>
        <taxon>Cypriniformes</taxon>
        <taxon>Cyprinidae</taxon>
        <taxon>Labeoninae</taxon>
        <taxon>Labeonini</taxon>
        <taxon>Cirrhinus</taxon>
    </lineage>
</organism>
<protein>
    <submittedName>
        <fullName evidence="2">Uncharacterized protein</fullName>
    </submittedName>
</protein>
<name>A0ABR3NWD2_9TELE</name>
<evidence type="ECO:0000313" key="3">
    <source>
        <dbReference type="Proteomes" id="UP001558613"/>
    </source>
</evidence>
<keyword evidence="3" id="KW-1185">Reference proteome</keyword>
<feature type="compositionally biased region" description="Polar residues" evidence="1">
    <location>
        <begin position="1"/>
        <end position="15"/>
    </location>
</feature>
<sequence>MNIKDTQCASSTAAVTPQEERSARSALGEESRSSVATRPPGGAGNTAAVLLQLRCCVYILFITRYRLLLQLQTLAS</sequence>
<accession>A0ABR3NWD2</accession>
<dbReference type="EMBL" id="JAYMGO010000002">
    <property type="protein sequence ID" value="KAL1281097.1"/>
    <property type="molecule type" value="Genomic_DNA"/>
</dbReference>
<reference evidence="2 3" key="1">
    <citation type="submission" date="2023-09" db="EMBL/GenBank/DDBJ databases">
        <authorList>
            <person name="Wang M."/>
        </authorList>
    </citation>
    <scope>NUCLEOTIDE SEQUENCE [LARGE SCALE GENOMIC DNA]</scope>
    <source>
        <strain evidence="2">GT-2023</strain>
        <tissue evidence="2">Liver</tissue>
    </source>
</reference>
<dbReference type="Proteomes" id="UP001558613">
    <property type="component" value="Unassembled WGS sequence"/>
</dbReference>